<evidence type="ECO:0000256" key="2">
    <source>
        <dbReference type="SAM" id="SignalP"/>
    </source>
</evidence>
<dbReference type="SUPFAM" id="SSF56925">
    <property type="entry name" value="OMPA-like"/>
    <property type="match status" value="1"/>
</dbReference>
<name>A0A1V9E0Z0_9BACT</name>
<proteinExistence type="predicted"/>
<feature type="chain" id="PRO_5010724312" description="Outer membrane protein beta-barrel domain-containing protein" evidence="2">
    <location>
        <begin position="23"/>
        <end position="241"/>
    </location>
</feature>
<sequence>MKKTTLILIACMATVGTFAQNAANKIVTLSINGGTAIPVGNFSKTDYADLKSGYATTGGHFNITGTYYFNKNWGVGALVGYSQFGHTGSQSLSDGYKEDSGTDSTTLYLKGNNHMLSVLIGPYYRIPAGNKFSVDVRVLGGYVNTHLAGFQVFYEDYTDNAMSQKESSGGGFGFQVGAGINYQLTKTVAIKANGDYFSTKPKVDIAYDNFVVNSGRRLSSYNQAINSINLTLGFAFNLFGK</sequence>
<accession>A0A1V9E0Z0</accession>
<dbReference type="InterPro" id="IPR011250">
    <property type="entry name" value="OMP/PagP_B-barrel"/>
</dbReference>
<dbReference type="Gene3D" id="2.40.160.20">
    <property type="match status" value="1"/>
</dbReference>
<evidence type="ECO:0000313" key="5">
    <source>
        <dbReference type="Proteomes" id="UP000192610"/>
    </source>
</evidence>
<keyword evidence="1 2" id="KW-0732">Signal</keyword>
<reference evidence="5" key="1">
    <citation type="submission" date="2016-04" db="EMBL/GenBank/DDBJ databases">
        <authorList>
            <person name="Chen L."/>
            <person name="Zhuang W."/>
            <person name="Wang G."/>
        </authorList>
    </citation>
    <scope>NUCLEOTIDE SEQUENCE [LARGE SCALE GENOMIC DNA]</scope>
    <source>
        <strain evidence="5">17621</strain>
    </source>
</reference>
<dbReference type="RefSeq" id="WP_081204280.1">
    <property type="nucleotide sequence ID" value="NZ_FOCZ01000003.1"/>
</dbReference>
<dbReference type="STRING" id="354355.SAMN05660816_02021"/>
<gene>
    <name evidence="4" type="ORF">A4H97_16375</name>
</gene>
<organism evidence="4 5">
    <name type="scientific">Niastella yeongjuensis</name>
    <dbReference type="NCBI Taxonomy" id="354355"/>
    <lineage>
        <taxon>Bacteria</taxon>
        <taxon>Pseudomonadati</taxon>
        <taxon>Bacteroidota</taxon>
        <taxon>Chitinophagia</taxon>
        <taxon>Chitinophagales</taxon>
        <taxon>Chitinophagaceae</taxon>
        <taxon>Niastella</taxon>
    </lineage>
</organism>
<dbReference type="InterPro" id="IPR027385">
    <property type="entry name" value="Beta-barrel_OMP"/>
</dbReference>
<dbReference type="Pfam" id="PF13505">
    <property type="entry name" value="OMP_b-brl"/>
    <property type="match status" value="1"/>
</dbReference>
<dbReference type="OrthoDB" id="9773582at2"/>
<evidence type="ECO:0000259" key="3">
    <source>
        <dbReference type="Pfam" id="PF13505"/>
    </source>
</evidence>
<feature type="signal peptide" evidence="2">
    <location>
        <begin position="1"/>
        <end position="22"/>
    </location>
</feature>
<dbReference type="Proteomes" id="UP000192610">
    <property type="component" value="Unassembled WGS sequence"/>
</dbReference>
<comment type="caution">
    <text evidence="4">The sequence shown here is derived from an EMBL/GenBank/DDBJ whole genome shotgun (WGS) entry which is preliminary data.</text>
</comment>
<keyword evidence="5" id="KW-1185">Reference proteome</keyword>
<evidence type="ECO:0000313" key="4">
    <source>
        <dbReference type="EMBL" id="OQP39798.1"/>
    </source>
</evidence>
<dbReference type="AlphaFoldDB" id="A0A1V9E0Z0"/>
<feature type="domain" description="Outer membrane protein beta-barrel" evidence="3">
    <location>
        <begin position="13"/>
        <end position="213"/>
    </location>
</feature>
<protein>
    <recommendedName>
        <fullName evidence="3">Outer membrane protein beta-barrel domain-containing protein</fullName>
    </recommendedName>
</protein>
<dbReference type="EMBL" id="LVXG01000078">
    <property type="protein sequence ID" value="OQP39798.1"/>
    <property type="molecule type" value="Genomic_DNA"/>
</dbReference>
<evidence type="ECO:0000256" key="1">
    <source>
        <dbReference type="ARBA" id="ARBA00022729"/>
    </source>
</evidence>